<name>A0A8J9UMD9_9NEOP</name>
<dbReference type="NCBIfam" id="TIGR01509">
    <property type="entry name" value="HAD-SF-IA-v3"/>
    <property type="match status" value="1"/>
</dbReference>
<dbReference type="SFLD" id="SFLDG01135">
    <property type="entry name" value="C1.5.6:_HAD__Beta-PGM__Phospha"/>
    <property type="match status" value="1"/>
</dbReference>
<evidence type="ECO:0000313" key="1">
    <source>
        <dbReference type="EMBL" id="CAH0722976.1"/>
    </source>
</evidence>
<organism evidence="1 2">
    <name type="scientific">Brenthis ino</name>
    <name type="common">lesser marbled fritillary</name>
    <dbReference type="NCBI Taxonomy" id="405034"/>
    <lineage>
        <taxon>Eukaryota</taxon>
        <taxon>Metazoa</taxon>
        <taxon>Ecdysozoa</taxon>
        <taxon>Arthropoda</taxon>
        <taxon>Hexapoda</taxon>
        <taxon>Insecta</taxon>
        <taxon>Pterygota</taxon>
        <taxon>Neoptera</taxon>
        <taxon>Endopterygota</taxon>
        <taxon>Lepidoptera</taxon>
        <taxon>Glossata</taxon>
        <taxon>Ditrysia</taxon>
        <taxon>Papilionoidea</taxon>
        <taxon>Nymphalidae</taxon>
        <taxon>Heliconiinae</taxon>
        <taxon>Argynnini</taxon>
        <taxon>Brenthis</taxon>
    </lineage>
</organism>
<dbReference type="OrthoDB" id="40579at2759"/>
<dbReference type="GO" id="GO:0016791">
    <property type="term" value="F:phosphatase activity"/>
    <property type="evidence" value="ECO:0007669"/>
    <property type="project" value="TreeGrafter"/>
</dbReference>
<keyword evidence="2" id="KW-1185">Reference proteome</keyword>
<dbReference type="InterPro" id="IPR006439">
    <property type="entry name" value="HAD-SF_hydro_IA"/>
</dbReference>
<accession>A0A8J9UMD9</accession>
<protein>
    <recommendedName>
        <fullName evidence="3">Pseudouridine-5'-phosphatase</fullName>
    </recommendedName>
</protein>
<dbReference type="InterPro" id="IPR041492">
    <property type="entry name" value="HAD_2"/>
</dbReference>
<evidence type="ECO:0000313" key="2">
    <source>
        <dbReference type="Proteomes" id="UP000838878"/>
    </source>
</evidence>
<gene>
    <name evidence="1" type="ORF">BINO364_LOCUS8856</name>
</gene>
<dbReference type="PANTHER" id="PTHR18901">
    <property type="entry name" value="2-DEOXYGLUCOSE-6-PHOSPHATE PHOSPHATASE 2"/>
    <property type="match status" value="1"/>
</dbReference>
<dbReference type="Gene3D" id="3.40.50.1000">
    <property type="entry name" value="HAD superfamily/HAD-like"/>
    <property type="match status" value="1"/>
</dbReference>
<feature type="non-terminal residue" evidence="1">
    <location>
        <position position="246"/>
    </location>
</feature>
<dbReference type="InterPro" id="IPR036412">
    <property type="entry name" value="HAD-like_sf"/>
</dbReference>
<proteinExistence type="predicted"/>
<evidence type="ECO:0008006" key="3">
    <source>
        <dbReference type="Google" id="ProtNLM"/>
    </source>
</evidence>
<dbReference type="FunFam" id="3.40.50.1000:FF:000055">
    <property type="entry name" value="Haloacid dehalogenase-like hydrolase family protein"/>
    <property type="match status" value="1"/>
</dbReference>
<reference evidence="1" key="1">
    <citation type="submission" date="2021-12" db="EMBL/GenBank/DDBJ databases">
        <authorList>
            <person name="Martin H S."/>
        </authorList>
    </citation>
    <scope>NUCLEOTIDE SEQUENCE</scope>
</reference>
<dbReference type="PANTHER" id="PTHR18901:SF38">
    <property type="entry name" value="PSEUDOURIDINE-5'-PHOSPHATASE"/>
    <property type="match status" value="1"/>
</dbReference>
<dbReference type="AlphaFoldDB" id="A0A8J9UMD9"/>
<dbReference type="SFLD" id="SFLDG01129">
    <property type="entry name" value="C1.5:_HAD__Beta-PGM__Phosphata"/>
    <property type="match status" value="1"/>
</dbReference>
<dbReference type="Proteomes" id="UP000838878">
    <property type="component" value="Chromosome 3"/>
</dbReference>
<dbReference type="SFLD" id="SFLDS00003">
    <property type="entry name" value="Haloacid_Dehalogenase"/>
    <property type="match status" value="1"/>
</dbReference>
<dbReference type="Pfam" id="PF13419">
    <property type="entry name" value="HAD_2"/>
    <property type="match status" value="1"/>
</dbReference>
<dbReference type="InterPro" id="IPR023198">
    <property type="entry name" value="PGP-like_dom2"/>
</dbReference>
<dbReference type="Gene3D" id="1.10.150.240">
    <property type="entry name" value="Putative phosphatase, domain 2"/>
    <property type="match status" value="1"/>
</dbReference>
<dbReference type="EMBL" id="OV170223">
    <property type="protein sequence ID" value="CAH0722976.1"/>
    <property type="molecule type" value="Genomic_DNA"/>
</dbReference>
<dbReference type="InterPro" id="IPR023214">
    <property type="entry name" value="HAD_sf"/>
</dbReference>
<sequence>MRVLLLNAVSSTIRKQCYSTRNVKKVTHCIFDMDGLLLDTERVYKNMITQLCAKYGHKYTDELMMKVLGGTEQRLSEILCKELNLPVSPTEFRNQLLELGDTMLAGTPLLNGAERLIRHLHKTKVPFALATSSSERSVKTKIEPHKELFSYFHHMVMGSTDKEVKYGKPHPDIFLVAASRFPDKPAPEKCLVFEDSPHGVTAGVSAGMQVVMVPDPHLDKRLTTHATVVLPTLAKFQPEMFGLPPF</sequence>
<dbReference type="SUPFAM" id="SSF56784">
    <property type="entry name" value="HAD-like"/>
    <property type="match status" value="1"/>
</dbReference>